<evidence type="ECO:0000313" key="2">
    <source>
        <dbReference type="Proteomes" id="UP000192448"/>
    </source>
</evidence>
<name>A0A1X0B348_9MYCO</name>
<gene>
    <name evidence="1" type="ORF">BST13_11995</name>
</gene>
<dbReference type="STRING" id="1927124.BST13_11995"/>
<reference evidence="1 2" key="1">
    <citation type="submission" date="2017-02" db="EMBL/GenBank/DDBJ databases">
        <title>The new phylogeny of genus Mycobacterium.</title>
        <authorList>
            <person name="Tortoli E."/>
            <person name="Trovato A."/>
            <person name="Cirillo D.M."/>
        </authorList>
    </citation>
    <scope>NUCLEOTIDE SEQUENCE [LARGE SCALE GENOMIC DNA]</scope>
    <source>
        <strain evidence="1 2">RW6</strain>
    </source>
</reference>
<dbReference type="RefSeq" id="WP_083164068.1">
    <property type="nucleotide sequence ID" value="NZ_MVHF01000009.1"/>
</dbReference>
<dbReference type="EMBL" id="MVHF01000009">
    <property type="protein sequence ID" value="ORA36266.1"/>
    <property type="molecule type" value="Genomic_DNA"/>
</dbReference>
<sequence>MDDPNDIAAAFAATADNIVDQARAEAVDAFSKINDPAPNAPAYTAGDALKTVGALAKIALTGSIEMAQTALDVRPNNGVLILADYVSTVLSQGVQQAADVAKDAATLIDQNDFGKDRWVESAIKLTTIAYLRGSEIFQTVAAGPAQFADPVVKETFTLAPGDVDATKDRTLTLTTLRLGGPATTKPVAGFRVSFEPTNGVLPAGADQFTLVVNGAGLASGVYVGQVQLTGGSGADVTVDVAINL</sequence>
<keyword evidence="2" id="KW-1185">Reference proteome</keyword>
<proteinExistence type="predicted"/>
<organism evidence="1 2">
    <name type="scientific">Mycobacterium aquaticum</name>
    <dbReference type="NCBI Taxonomy" id="1927124"/>
    <lineage>
        <taxon>Bacteria</taxon>
        <taxon>Bacillati</taxon>
        <taxon>Actinomycetota</taxon>
        <taxon>Actinomycetes</taxon>
        <taxon>Mycobacteriales</taxon>
        <taxon>Mycobacteriaceae</taxon>
        <taxon>Mycobacterium</taxon>
    </lineage>
</organism>
<accession>A0A1X0B348</accession>
<dbReference type="AlphaFoldDB" id="A0A1X0B348"/>
<comment type="caution">
    <text evidence="1">The sequence shown here is derived from an EMBL/GenBank/DDBJ whole genome shotgun (WGS) entry which is preliminary data.</text>
</comment>
<dbReference type="OrthoDB" id="4712432at2"/>
<dbReference type="Proteomes" id="UP000192448">
    <property type="component" value="Unassembled WGS sequence"/>
</dbReference>
<protein>
    <submittedName>
        <fullName evidence="1">Uncharacterized protein</fullName>
    </submittedName>
</protein>
<evidence type="ECO:0000313" key="1">
    <source>
        <dbReference type="EMBL" id="ORA36266.1"/>
    </source>
</evidence>